<reference evidence="2 3" key="1">
    <citation type="journal article" date="2019" name="Sci. Rep.">
        <title>Orb-weaving spider Araneus ventricosus genome elucidates the spidroin gene catalogue.</title>
        <authorList>
            <person name="Kono N."/>
            <person name="Nakamura H."/>
            <person name="Ohtoshi R."/>
            <person name="Moran D.A.P."/>
            <person name="Shinohara A."/>
            <person name="Yoshida Y."/>
            <person name="Fujiwara M."/>
            <person name="Mori M."/>
            <person name="Tomita M."/>
            <person name="Arakawa K."/>
        </authorList>
    </citation>
    <scope>NUCLEOTIDE SEQUENCE [LARGE SCALE GENOMIC DNA]</scope>
</reference>
<dbReference type="Proteomes" id="UP000499080">
    <property type="component" value="Unassembled WGS sequence"/>
</dbReference>
<dbReference type="AlphaFoldDB" id="A0A4Y2ES95"/>
<gene>
    <name evidence="2" type="ORF">AVEN_242603_1</name>
</gene>
<proteinExistence type="predicted"/>
<protein>
    <submittedName>
        <fullName evidence="2">Uncharacterized protein</fullName>
    </submittedName>
</protein>
<dbReference type="EMBL" id="BGPR01000677">
    <property type="protein sequence ID" value="GBM31189.1"/>
    <property type="molecule type" value="Genomic_DNA"/>
</dbReference>
<evidence type="ECO:0000313" key="3">
    <source>
        <dbReference type="Proteomes" id="UP000499080"/>
    </source>
</evidence>
<sequence>MGLPPVPSAPNEIKSFTSPPKWSGICRFHNDRHRYVWCLGFSRGGRTVPRVPLIPPRSTEESRRSSGRIWALKPEDGGSRLNYTEDPPVYRSGAR</sequence>
<keyword evidence="3" id="KW-1185">Reference proteome</keyword>
<evidence type="ECO:0000256" key="1">
    <source>
        <dbReference type="SAM" id="MobiDB-lite"/>
    </source>
</evidence>
<organism evidence="2 3">
    <name type="scientific">Araneus ventricosus</name>
    <name type="common">Orbweaver spider</name>
    <name type="synonym">Epeira ventricosa</name>
    <dbReference type="NCBI Taxonomy" id="182803"/>
    <lineage>
        <taxon>Eukaryota</taxon>
        <taxon>Metazoa</taxon>
        <taxon>Ecdysozoa</taxon>
        <taxon>Arthropoda</taxon>
        <taxon>Chelicerata</taxon>
        <taxon>Arachnida</taxon>
        <taxon>Araneae</taxon>
        <taxon>Araneomorphae</taxon>
        <taxon>Entelegynae</taxon>
        <taxon>Araneoidea</taxon>
        <taxon>Araneidae</taxon>
        <taxon>Araneus</taxon>
    </lineage>
</organism>
<name>A0A4Y2ES95_ARAVE</name>
<accession>A0A4Y2ES95</accession>
<comment type="caution">
    <text evidence="2">The sequence shown here is derived from an EMBL/GenBank/DDBJ whole genome shotgun (WGS) entry which is preliminary data.</text>
</comment>
<evidence type="ECO:0000313" key="2">
    <source>
        <dbReference type="EMBL" id="GBM31189.1"/>
    </source>
</evidence>
<feature type="region of interest" description="Disordered" evidence="1">
    <location>
        <begin position="52"/>
        <end position="95"/>
    </location>
</feature>